<reference evidence="1" key="2">
    <citation type="journal article" date="2022" name="New Phytol.">
        <title>Evolutionary transition to the ectomycorrhizal habit in the genomes of a hyperdiverse lineage of mushroom-forming fungi.</title>
        <authorList>
            <person name="Looney B."/>
            <person name="Miyauchi S."/>
            <person name="Morin E."/>
            <person name="Drula E."/>
            <person name="Courty P.E."/>
            <person name="Kohler A."/>
            <person name="Kuo A."/>
            <person name="LaButti K."/>
            <person name="Pangilinan J."/>
            <person name="Lipzen A."/>
            <person name="Riley R."/>
            <person name="Andreopoulos W."/>
            <person name="He G."/>
            <person name="Johnson J."/>
            <person name="Nolan M."/>
            <person name="Tritt A."/>
            <person name="Barry K.W."/>
            <person name="Grigoriev I.V."/>
            <person name="Nagy L.G."/>
            <person name="Hibbett D."/>
            <person name="Henrissat B."/>
            <person name="Matheny P.B."/>
            <person name="Labbe J."/>
            <person name="Martin F.M."/>
        </authorList>
    </citation>
    <scope>NUCLEOTIDE SEQUENCE</scope>
    <source>
        <strain evidence="1">FP105234-sp</strain>
    </source>
</reference>
<organism evidence="1 2">
    <name type="scientific">Auriscalpium vulgare</name>
    <dbReference type="NCBI Taxonomy" id="40419"/>
    <lineage>
        <taxon>Eukaryota</taxon>
        <taxon>Fungi</taxon>
        <taxon>Dikarya</taxon>
        <taxon>Basidiomycota</taxon>
        <taxon>Agaricomycotina</taxon>
        <taxon>Agaricomycetes</taxon>
        <taxon>Russulales</taxon>
        <taxon>Auriscalpiaceae</taxon>
        <taxon>Auriscalpium</taxon>
    </lineage>
</organism>
<accession>A0ACB8R2K8</accession>
<evidence type="ECO:0000313" key="1">
    <source>
        <dbReference type="EMBL" id="KAI0037851.1"/>
    </source>
</evidence>
<evidence type="ECO:0000313" key="2">
    <source>
        <dbReference type="Proteomes" id="UP000814033"/>
    </source>
</evidence>
<sequence length="602" mass="64601">MSSTPLANTKRTVADVAAAEEGRGSSKRAREGSVESLGRAALGREPTVVLMDTAGDAGQQGSTQVHLADMQYANVGSGGEIVRDVWCAKYPLISGDVATSVTFQAAHVAGHCLCLVLVFSFLSPTITTATTSSASNPFDFAKEYDVVNFIFLILGLRNFSITPITIFGRHRRVFLLTFTGVPLHPHVVPSAPAGLVKLASGIGMRIFSVAEQTYPFTVPLIIQTGVPPCPDIISEVRNILQNHPALRVADVVYRRVAGLAATVFTSDISLTITFEDPQSVNVETDGDKVVQEVFAGHWLRAGGRLEAELFVGVGEGYQFQVVPHRGCFLCGSMEHAVADCADSTVLKEGRIWLRMLAADFSEGSGGGPSNPPPPPPPPSGGGGGGGSGGKGKGKGKAAPANASSSGSANGSQSKQKKSKKPASGAAVKSGTPRRLHYISLRLGTANPTKTNYITSLHDLGTTKMDSPLPHYYTSYLPSLHVNRTTAHTKVRRFVFSYPLPSLRYDRTTAHTKVRRLVSPTFCYLLCDTAVRFAHTRSATYSGYRLYMLNAATAPTLNRVLARLRPIHYELTRSQGYTSTLRNIYITTRRVEFAGVSIITEEE</sequence>
<name>A0ACB8R2K8_9AGAM</name>
<reference evidence="1" key="1">
    <citation type="submission" date="2021-02" db="EMBL/GenBank/DDBJ databases">
        <authorList>
            <consortium name="DOE Joint Genome Institute"/>
            <person name="Ahrendt S."/>
            <person name="Looney B.P."/>
            <person name="Miyauchi S."/>
            <person name="Morin E."/>
            <person name="Drula E."/>
            <person name="Courty P.E."/>
            <person name="Chicoki N."/>
            <person name="Fauchery L."/>
            <person name="Kohler A."/>
            <person name="Kuo A."/>
            <person name="Labutti K."/>
            <person name="Pangilinan J."/>
            <person name="Lipzen A."/>
            <person name="Riley R."/>
            <person name="Andreopoulos W."/>
            <person name="He G."/>
            <person name="Johnson J."/>
            <person name="Barry K.W."/>
            <person name="Grigoriev I.V."/>
            <person name="Nagy L."/>
            <person name="Hibbett D."/>
            <person name="Henrissat B."/>
            <person name="Matheny P.B."/>
            <person name="Labbe J."/>
            <person name="Martin F."/>
        </authorList>
    </citation>
    <scope>NUCLEOTIDE SEQUENCE</scope>
    <source>
        <strain evidence="1">FP105234-sp</strain>
    </source>
</reference>
<dbReference type="Proteomes" id="UP000814033">
    <property type="component" value="Unassembled WGS sequence"/>
</dbReference>
<gene>
    <name evidence="1" type="ORF">FA95DRAFT_1578558</name>
</gene>
<comment type="caution">
    <text evidence="1">The sequence shown here is derived from an EMBL/GenBank/DDBJ whole genome shotgun (WGS) entry which is preliminary data.</text>
</comment>
<protein>
    <submittedName>
        <fullName evidence="1">Uncharacterized protein</fullName>
    </submittedName>
</protein>
<keyword evidence="2" id="KW-1185">Reference proteome</keyword>
<proteinExistence type="predicted"/>
<dbReference type="EMBL" id="MU276690">
    <property type="protein sequence ID" value="KAI0037851.1"/>
    <property type="molecule type" value="Genomic_DNA"/>
</dbReference>